<sequence>MAGVLNLSPAAKKTKTANAVTLPDLLKTIHHFCRGTTNLFVIPLDRRSTVALIPPRSRRGLLFFTVVGIAASISDRTNNVTRFVGSDFAMVCEEREDDCGDAAAEHRKNLTVVCLKGPPAGVAGGDDLLNFGQPFAAHDGDT</sequence>
<accession>A0A5A7QJB6</accession>
<dbReference type="Proteomes" id="UP000325081">
    <property type="component" value="Unassembled WGS sequence"/>
</dbReference>
<keyword evidence="2" id="KW-1185">Reference proteome</keyword>
<dbReference type="EMBL" id="BKCP01006848">
    <property type="protein sequence ID" value="GER44011.1"/>
    <property type="molecule type" value="Genomic_DNA"/>
</dbReference>
<reference evidence="2" key="1">
    <citation type="journal article" date="2019" name="Curr. Biol.">
        <title>Genome Sequence of Striga asiatica Provides Insight into the Evolution of Plant Parasitism.</title>
        <authorList>
            <person name="Yoshida S."/>
            <person name="Kim S."/>
            <person name="Wafula E.K."/>
            <person name="Tanskanen J."/>
            <person name="Kim Y.M."/>
            <person name="Honaas L."/>
            <person name="Yang Z."/>
            <person name="Spallek T."/>
            <person name="Conn C.E."/>
            <person name="Ichihashi Y."/>
            <person name="Cheong K."/>
            <person name="Cui S."/>
            <person name="Der J.P."/>
            <person name="Gundlach H."/>
            <person name="Jiao Y."/>
            <person name="Hori C."/>
            <person name="Ishida J.K."/>
            <person name="Kasahara H."/>
            <person name="Kiba T."/>
            <person name="Kim M.S."/>
            <person name="Koo N."/>
            <person name="Laohavisit A."/>
            <person name="Lee Y.H."/>
            <person name="Lumba S."/>
            <person name="McCourt P."/>
            <person name="Mortimer J.C."/>
            <person name="Mutuku J.M."/>
            <person name="Nomura T."/>
            <person name="Sasaki-Sekimoto Y."/>
            <person name="Seto Y."/>
            <person name="Wang Y."/>
            <person name="Wakatake T."/>
            <person name="Sakakibara H."/>
            <person name="Demura T."/>
            <person name="Yamaguchi S."/>
            <person name="Yoneyama K."/>
            <person name="Manabe R.I."/>
            <person name="Nelson D.C."/>
            <person name="Schulman A.H."/>
            <person name="Timko M.P."/>
            <person name="dePamphilis C.W."/>
            <person name="Choi D."/>
            <person name="Shirasu K."/>
        </authorList>
    </citation>
    <scope>NUCLEOTIDE SEQUENCE [LARGE SCALE GENOMIC DNA]</scope>
    <source>
        <strain evidence="2">cv. UVA1</strain>
    </source>
</reference>
<protein>
    <submittedName>
        <fullName evidence="1">3-oxo-5-alpha-steroid 4-dehydrogenase family protein</fullName>
    </submittedName>
</protein>
<dbReference type="AlphaFoldDB" id="A0A5A7QJB6"/>
<proteinExistence type="predicted"/>
<comment type="caution">
    <text evidence="1">The sequence shown here is derived from an EMBL/GenBank/DDBJ whole genome shotgun (WGS) entry which is preliminary data.</text>
</comment>
<evidence type="ECO:0000313" key="1">
    <source>
        <dbReference type="EMBL" id="GER44011.1"/>
    </source>
</evidence>
<gene>
    <name evidence="1" type="ORF">STAS_20894</name>
</gene>
<evidence type="ECO:0000313" key="2">
    <source>
        <dbReference type="Proteomes" id="UP000325081"/>
    </source>
</evidence>
<name>A0A5A7QJB6_STRAF</name>
<organism evidence="1 2">
    <name type="scientific">Striga asiatica</name>
    <name type="common">Asiatic witchweed</name>
    <name type="synonym">Buchnera asiatica</name>
    <dbReference type="NCBI Taxonomy" id="4170"/>
    <lineage>
        <taxon>Eukaryota</taxon>
        <taxon>Viridiplantae</taxon>
        <taxon>Streptophyta</taxon>
        <taxon>Embryophyta</taxon>
        <taxon>Tracheophyta</taxon>
        <taxon>Spermatophyta</taxon>
        <taxon>Magnoliopsida</taxon>
        <taxon>eudicotyledons</taxon>
        <taxon>Gunneridae</taxon>
        <taxon>Pentapetalae</taxon>
        <taxon>asterids</taxon>
        <taxon>lamiids</taxon>
        <taxon>Lamiales</taxon>
        <taxon>Orobanchaceae</taxon>
        <taxon>Buchnereae</taxon>
        <taxon>Striga</taxon>
    </lineage>
</organism>